<evidence type="ECO:0000256" key="6">
    <source>
        <dbReference type="RuleBase" id="RU000568"/>
    </source>
</evidence>
<dbReference type="RefSeq" id="WP_146300783.1">
    <property type="nucleotide sequence ID" value="NZ_CP042301.2"/>
</dbReference>
<dbReference type="EMBL" id="CP042301">
    <property type="protein sequence ID" value="QDZ02144.1"/>
    <property type="molecule type" value="Genomic_DNA"/>
</dbReference>
<dbReference type="PROSITE" id="PS00936">
    <property type="entry name" value="RIBOSOMAL_L35"/>
    <property type="match status" value="1"/>
</dbReference>
<reference evidence="7" key="1">
    <citation type="submission" date="2020-04" db="EMBL/GenBank/DDBJ databases">
        <title>Nitratireductor sp. nov. isolated from mangrove soil.</title>
        <authorList>
            <person name="Ye Y."/>
        </authorList>
    </citation>
    <scope>NUCLEOTIDE SEQUENCE</scope>
    <source>
        <strain evidence="7">SY7</strain>
    </source>
</reference>
<dbReference type="Gene3D" id="4.10.410.60">
    <property type="match status" value="1"/>
</dbReference>
<dbReference type="OrthoDB" id="9804851at2"/>
<accession>A0A5B8L2B3</accession>
<dbReference type="NCBIfam" id="TIGR00001">
    <property type="entry name" value="rpmI_bact"/>
    <property type="match status" value="1"/>
</dbReference>
<dbReference type="GO" id="GO:0022625">
    <property type="term" value="C:cytosolic large ribosomal subunit"/>
    <property type="evidence" value="ECO:0007669"/>
    <property type="project" value="TreeGrafter"/>
</dbReference>
<comment type="similarity">
    <text evidence="1 5 6">Belongs to the bacterial ribosomal protein bL35 family.</text>
</comment>
<dbReference type="PANTHER" id="PTHR33343:SF1">
    <property type="entry name" value="LARGE RIBOSOMAL SUBUNIT PROTEIN BL35M"/>
    <property type="match status" value="1"/>
</dbReference>
<dbReference type="PRINTS" id="PR00064">
    <property type="entry name" value="RIBOSOMALL35"/>
</dbReference>
<name>A0A5B8L2B3_9HYPH</name>
<dbReference type="SUPFAM" id="SSF143034">
    <property type="entry name" value="L35p-like"/>
    <property type="match status" value="1"/>
</dbReference>
<sequence>MPKMKTKSSVKKRFKITASGKVKVQAAGKRHGMIKRSNKFIRNARGTTVLSDPDARIVKKFMPYGGGI</sequence>
<evidence type="ECO:0000256" key="4">
    <source>
        <dbReference type="ARBA" id="ARBA00071664"/>
    </source>
</evidence>
<evidence type="ECO:0000256" key="3">
    <source>
        <dbReference type="ARBA" id="ARBA00023274"/>
    </source>
</evidence>
<evidence type="ECO:0000313" key="7">
    <source>
        <dbReference type="EMBL" id="QDZ02144.1"/>
    </source>
</evidence>
<dbReference type="PANTHER" id="PTHR33343">
    <property type="entry name" value="54S RIBOSOMAL PROTEIN BL35M"/>
    <property type="match status" value="1"/>
</dbReference>
<evidence type="ECO:0000256" key="2">
    <source>
        <dbReference type="ARBA" id="ARBA00022980"/>
    </source>
</evidence>
<proteinExistence type="inferred from homology"/>
<gene>
    <name evidence="5 7" type="primary">rpmI</name>
    <name evidence="7" type="ORF">FQ775_18125</name>
</gene>
<dbReference type="Proteomes" id="UP000321389">
    <property type="component" value="Chromosome"/>
</dbReference>
<evidence type="ECO:0000313" key="8">
    <source>
        <dbReference type="Proteomes" id="UP000321389"/>
    </source>
</evidence>
<dbReference type="InterPro" id="IPR001706">
    <property type="entry name" value="Ribosomal_bL35"/>
</dbReference>
<dbReference type="InterPro" id="IPR018265">
    <property type="entry name" value="Ribosomal_bL35_CS"/>
</dbReference>
<dbReference type="GO" id="GO:0006412">
    <property type="term" value="P:translation"/>
    <property type="evidence" value="ECO:0007669"/>
    <property type="project" value="UniProtKB-UniRule"/>
</dbReference>
<evidence type="ECO:0000256" key="5">
    <source>
        <dbReference type="HAMAP-Rule" id="MF_00514"/>
    </source>
</evidence>
<keyword evidence="3 5" id="KW-0687">Ribonucleoprotein</keyword>
<dbReference type="GO" id="GO:0003735">
    <property type="term" value="F:structural constituent of ribosome"/>
    <property type="evidence" value="ECO:0007669"/>
    <property type="project" value="InterPro"/>
</dbReference>
<dbReference type="InterPro" id="IPR037229">
    <property type="entry name" value="Ribosomal_bL35_sf"/>
</dbReference>
<evidence type="ECO:0000256" key="1">
    <source>
        <dbReference type="ARBA" id="ARBA00006598"/>
    </source>
</evidence>
<dbReference type="HAMAP" id="MF_00514">
    <property type="entry name" value="Ribosomal_bL35"/>
    <property type="match status" value="1"/>
</dbReference>
<protein>
    <recommendedName>
        <fullName evidence="4 5">Large ribosomal subunit protein bL35</fullName>
    </recommendedName>
</protein>
<keyword evidence="8" id="KW-1185">Reference proteome</keyword>
<keyword evidence="2 5" id="KW-0689">Ribosomal protein</keyword>
<dbReference type="FunFam" id="4.10.410.60:FF:000001">
    <property type="entry name" value="50S ribosomal protein L35"/>
    <property type="match status" value="1"/>
</dbReference>
<organism evidence="7 8">
    <name type="scientific">Nitratireductor mangrovi</name>
    <dbReference type="NCBI Taxonomy" id="2599600"/>
    <lineage>
        <taxon>Bacteria</taxon>
        <taxon>Pseudomonadati</taxon>
        <taxon>Pseudomonadota</taxon>
        <taxon>Alphaproteobacteria</taxon>
        <taxon>Hyphomicrobiales</taxon>
        <taxon>Phyllobacteriaceae</taxon>
        <taxon>Nitratireductor</taxon>
    </lineage>
</organism>
<dbReference type="InterPro" id="IPR021137">
    <property type="entry name" value="Ribosomal_bL35-like"/>
</dbReference>
<dbReference type="Pfam" id="PF01632">
    <property type="entry name" value="Ribosomal_L35p"/>
    <property type="match status" value="1"/>
</dbReference>
<dbReference type="AlphaFoldDB" id="A0A5B8L2B3"/>
<dbReference type="KEGG" id="niy:FQ775_18125"/>